<dbReference type="Proteomes" id="UP000020773">
    <property type="component" value="Unassembled WGS sequence"/>
</dbReference>
<comment type="caution">
    <text evidence="1">The sequence shown here is derived from an EMBL/GenBank/DDBJ whole genome shotgun (WGS) entry which is preliminary data.</text>
</comment>
<dbReference type="PATRIC" id="fig|1339316.3.peg.1158"/>
<evidence type="ECO:0000313" key="1">
    <source>
        <dbReference type="EMBL" id="EXY92094.1"/>
    </source>
</evidence>
<dbReference type="EMBL" id="JGDB01000023">
    <property type="protein sequence ID" value="EXY92094.1"/>
    <property type="molecule type" value="Genomic_DNA"/>
</dbReference>
<dbReference type="AlphaFoldDB" id="A0A015U5I7"/>
<reference evidence="1 2" key="1">
    <citation type="submission" date="2014-02" db="EMBL/GenBank/DDBJ databases">
        <authorList>
            <person name="Sears C."/>
            <person name="Carroll K."/>
            <person name="Sack B.R."/>
            <person name="Qadri F."/>
            <person name="Myers L.L."/>
            <person name="Chung G.-T."/>
            <person name="Escheverria P."/>
            <person name="Fraser C.M."/>
            <person name="Sadzewicz L."/>
            <person name="Shefchek K.A."/>
            <person name="Tallon L."/>
            <person name="Das S.P."/>
            <person name="Daugherty S."/>
            <person name="Mongodin E.F."/>
        </authorList>
    </citation>
    <scope>NUCLEOTIDE SEQUENCE [LARGE SCALE GENOMIC DNA]</scope>
    <source>
        <strain evidence="2">3998T(B)3</strain>
    </source>
</reference>
<protein>
    <submittedName>
        <fullName evidence="1">Uncharacterized protein</fullName>
    </submittedName>
</protein>
<proteinExistence type="predicted"/>
<accession>A0A015U5I7</accession>
<evidence type="ECO:0000313" key="2">
    <source>
        <dbReference type="Proteomes" id="UP000020773"/>
    </source>
</evidence>
<sequence length="37" mass="4329">MNLIVVIMRKTMGAAMPGKKSTRFRIVLTFKGYSYYR</sequence>
<name>A0A015U5I7_BACFG</name>
<gene>
    <name evidence="1" type="ORF">M125_1192</name>
</gene>
<organism evidence="1 2">
    <name type="scientific">Bacteroides fragilis str. 3998T(B)3</name>
    <dbReference type="NCBI Taxonomy" id="1339316"/>
    <lineage>
        <taxon>Bacteria</taxon>
        <taxon>Pseudomonadati</taxon>
        <taxon>Bacteroidota</taxon>
        <taxon>Bacteroidia</taxon>
        <taxon>Bacteroidales</taxon>
        <taxon>Bacteroidaceae</taxon>
        <taxon>Bacteroides</taxon>
    </lineage>
</organism>